<keyword evidence="1" id="KW-0812">Transmembrane</keyword>
<feature type="transmembrane region" description="Helical" evidence="1">
    <location>
        <begin position="41"/>
        <end position="58"/>
    </location>
</feature>
<keyword evidence="1" id="KW-1133">Transmembrane helix</keyword>
<evidence type="ECO:0000313" key="3">
    <source>
        <dbReference type="Proteomes" id="UP000596938"/>
    </source>
</evidence>
<sequence>MAAASPITVSGFAEMSVVSGLILALAVFAVRWLYRTRRRAPIALAAGTLFGLLGSAVTHG</sequence>
<keyword evidence="1" id="KW-0472">Membrane</keyword>
<organism evidence="2 3">
    <name type="scientific">Pseudarthrobacter polychromogenes</name>
    <dbReference type="NCBI Taxonomy" id="1676"/>
    <lineage>
        <taxon>Bacteria</taxon>
        <taxon>Bacillati</taxon>
        <taxon>Actinomycetota</taxon>
        <taxon>Actinomycetes</taxon>
        <taxon>Micrococcales</taxon>
        <taxon>Micrococcaceae</taxon>
        <taxon>Pseudarthrobacter</taxon>
    </lineage>
</organism>
<accession>A0ABQ1XXN0</accession>
<dbReference type="EMBL" id="BMKU01000012">
    <property type="protein sequence ID" value="GGH06084.1"/>
    <property type="molecule type" value="Genomic_DNA"/>
</dbReference>
<protein>
    <submittedName>
        <fullName evidence="2">Uncharacterized protein</fullName>
    </submittedName>
</protein>
<name>A0ABQ1XXN0_9MICC</name>
<reference evidence="3" key="1">
    <citation type="journal article" date="2019" name="Int. J. Syst. Evol. Microbiol.">
        <title>The Global Catalogue of Microorganisms (GCM) 10K type strain sequencing project: providing services to taxonomists for standard genome sequencing and annotation.</title>
        <authorList>
            <consortium name="The Broad Institute Genomics Platform"/>
            <consortium name="The Broad Institute Genome Sequencing Center for Infectious Disease"/>
            <person name="Wu L."/>
            <person name="Ma J."/>
        </authorList>
    </citation>
    <scope>NUCLEOTIDE SEQUENCE [LARGE SCALE GENOMIC DNA]</scope>
    <source>
        <strain evidence="3">CGMCC 1.1927</strain>
    </source>
</reference>
<dbReference type="Proteomes" id="UP000596938">
    <property type="component" value="Unassembled WGS sequence"/>
</dbReference>
<evidence type="ECO:0000256" key="1">
    <source>
        <dbReference type="SAM" id="Phobius"/>
    </source>
</evidence>
<comment type="caution">
    <text evidence="2">The sequence shown here is derived from an EMBL/GenBank/DDBJ whole genome shotgun (WGS) entry which is preliminary data.</text>
</comment>
<proteinExistence type="predicted"/>
<keyword evidence="3" id="KW-1185">Reference proteome</keyword>
<evidence type="ECO:0000313" key="2">
    <source>
        <dbReference type="EMBL" id="GGH06084.1"/>
    </source>
</evidence>
<feature type="transmembrane region" description="Helical" evidence="1">
    <location>
        <begin position="12"/>
        <end position="34"/>
    </location>
</feature>
<gene>
    <name evidence="2" type="ORF">GCM10011577_33040</name>
</gene>